<organism evidence="2 3">
    <name type="scientific">Symbiodinium necroappetens</name>
    <dbReference type="NCBI Taxonomy" id="1628268"/>
    <lineage>
        <taxon>Eukaryota</taxon>
        <taxon>Sar</taxon>
        <taxon>Alveolata</taxon>
        <taxon>Dinophyceae</taxon>
        <taxon>Suessiales</taxon>
        <taxon>Symbiodiniaceae</taxon>
        <taxon>Symbiodinium</taxon>
    </lineage>
</organism>
<dbReference type="OrthoDB" id="10585079at2759"/>
<reference evidence="2" key="1">
    <citation type="submission" date="2021-02" db="EMBL/GenBank/DDBJ databases">
        <authorList>
            <person name="Dougan E. K."/>
            <person name="Rhodes N."/>
            <person name="Thang M."/>
            <person name="Chan C."/>
        </authorList>
    </citation>
    <scope>NUCLEOTIDE SEQUENCE</scope>
</reference>
<feature type="non-terminal residue" evidence="2">
    <location>
        <position position="1"/>
    </location>
</feature>
<name>A0A812LJX3_9DINO</name>
<dbReference type="EMBL" id="CAJNJA010009309">
    <property type="protein sequence ID" value="CAE7245496.1"/>
    <property type="molecule type" value="Genomic_DNA"/>
</dbReference>
<feature type="region of interest" description="Disordered" evidence="1">
    <location>
        <begin position="1"/>
        <end position="69"/>
    </location>
</feature>
<keyword evidence="3" id="KW-1185">Reference proteome</keyword>
<evidence type="ECO:0000313" key="2">
    <source>
        <dbReference type="EMBL" id="CAE7245496.1"/>
    </source>
</evidence>
<sequence>MAPDPNDRRPVGFESGESGGRTWHPDPLNPQMKPPVKLWLPEPTVQEQYMPDAPPEAQRPPPPPAEERRRSLALEKVCGTCGLNWCDS</sequence>
<feature type="compositionally biased region" description="Pro residues" evidence="1">
    <location>
        <begin position="52"/>
        <end position="64"/>
    </location>
</feature>
<evidence type="ECO:0000313" key="3">
    <source>
        <dbReference type="Proteomes" id="UP000601435"/>
    </source>
</evidence>
<evidence type="ECO:0000256" key="1">
    <source>
        <dbReference type="SAM" id="MobiDB-lite"/>
    </source>
</evidence>
<gene>
    <name evidence="2" type="ORF">SNEC2469_LOCUS4750</name>
</gene>
<proteinExistence type="predicted"/>
<feature type="compositionally biased region" description="Basic and acidic residues" evidence="1">
    <location>
        <begin position="1"/>
        <end position="11"/>
    </location>
</feature>
<dbReference type="AlphaFoldDB" id="A0A812LJX3"/>
<accession>A0A812LJX3</accession>
<protein>
    <submittedName>
        <fullName evidence="2">Uncharacterized protein</fullName>
    </submittedName>
</protein>
<comment type="caution">
    <text evidence="2">The sequence shown here is derived from an EMBL/GenBank/DDBJ whole genome shotgun (WGS) entry which is preliminary data.</text>
</comment>
<dbReference type="Proteomes" id="UP000601435">
    <property type="component" value="Unassembled WGS sequence"/>
</dbReference>